<evidence type="ECO:0000313" key="19">
    <source>
        <dbReference type="RefSeq" id="XP_020843599.1"/>
    </source>
</evidence>
<keyword evidence="2" id="KW-0600">Photoreceptor protein</keyword>
<dbReference type="KEGG" id="pcw:110209428"/>
<dbReference type="InterPro" id="IPR002962">
    <property type="entry name" value="Peropsin"/>
</dbReference>
<organism evidence="18 19">
    <name type="scientific">Phascolarctos cinereus</name>
    <name type="common">Koala</name>
    <dbReference type="NCBI Taxonomy" id="38626"/>
    <lineage>
        <taxon>Eukaryota</taxon>
        <taxon>Metazoa</taxon>
        <taxon>Chordata</taxon>
        <taxon>Craniata</taxon>
        <taxon>Vertebrata</taxon>
        <taxon>Euteleostomi</taxon>
        <taxon>Mammalia</taxon>
        <taxon>Metatheria</taxon>
        <taxon>Diprotodontia</taxon>
        <taxon>Phascolarctidae</taxon>
        <taxon>Phascolarctos</taxon>
    </lineage>
</organism>
<feature type="compositionally biased region" description="Basic and acidic residues" evidence="15">
    <location>
        <begin position="371"/>
        <end position="383"/>
    </location>
</feature>
<dbReference type="GO" id="GO:0004930">
    <property type="term" value="F:G protein-coupled receptor activity"/>
    <property type="evidence" value="ECO:0007669"/>
    <property type="project" value="UniProtKB-KW"/>
</dbReference>
<dbReference type="InterPro" id="IPR017452">
    <property type="entry name" value="GPCR_Rhodpsn_7TM"/>
</dbReference>
<evidence type="ECO:0000256" key="13">
    <source>
        <dbReference type="ARBA" id="ARBA00023224"/>
    </source>
</evidence>
<evidence type="ECO:0000256" key="15">
    <source>
        <dbReference type="SAM" id="MobiDB-lite"/>
    </source>
</evidence>
<dbReference type="FunFam" id="1.20.1070.10:FF:000197">
    <property type="entry name" value="Teleost multiple tissue opsin 2b"/>
    <property type="match status" value="1"/>
</dbReference>
<protein>
    <submittedName>
        <fullName evidence="19">Pinopsin-like</fullName>
    </submittedName>
</protein>
<dbReference type="PROSITE" id="PS00238">
    <property type="entry name" value="OPSIN"/>
    <property type="match status" value="1"/>
</dbReference>
<keyword evidence="12" id="KW-0325">Glycoprotein</keyword>
<comment type="similarity">
    <text evidence="14">Belongs to the G-protein coupled receptor 1 family.</text>
</comment>
<evidence type="ECO:0000256" key="6">
    <source>
        <dbReference type="ARBA" id="ARBA00022989"/>
    </source>
</evidence>
<dbReference type="Pfam" id="PF00001">
    <property type="entry name" value="7tm_1"/>
    <property type="match status" value="1"/>
</dbReference>
<reference evidence="19" key="1">
    <citation type="submission" date="2025-08" db="UniProtKB">
        <authorList>
            <consortium name="RefSeq"/>
        </authorList>
    </citation>
    <scope>IDENTIFICATION</scope>
    <source>
        <tissue evidence="19">Spleen</tissue>
    </source>
</reference>
<evidence type="ECO:0000256" key="12">
    <source>
        <dbReference type="ARBA" id="ARBA00023180"/>
    </source>
</evidence>
<dbReference type="Proteomes" id="UP000515140">
    <property type="component" value="Unplaced"/>
</dbReference>
<keyword evidence="5" id="KW-0681">Retinal protein</keyword>
<evidence type="ECO:0000256" key="9">
    <source>
        <dbReference type="ARBA" id="ARBA00023136"/>
    </source>
</evidence>
<feature type="transmembrane region" description="Helical" evidence="16">
    <location>
        <begin position="105"/>
        <end position="125"/>
    </location>
</feature>
<feature type="transmembrane region" description="Helical" evidence="16">
    <location>
        <begin position="69"/>
        <end position="93"/>
    </location>
</feature>
<evidence type="ECO:0000256" key="8">
    <source>
        <dbReference type="ARBA" id="ARBA00023040"/>
    </source>
</evidence>
<gene>
    <name evidence="19" type="primary">LOC110209428</name>
</gene>
<keyword evidence="3" id="KW-0716">Sensory transduction</keyword>
<dbReference type="GO" id="GO:0016020">
    <property type="term" value="C:membrane"/>
    <property type="evidence" value="ECO:0007669"/>
    <property type="project" value="UniProtKB-SubCell"/>
</dbReference>
<evidence type="ECO:0000256" key="10">
    <source>
        <dbReference type="ARBA" id="ARBA00023157"/>
    </source>
</evidence>
<dbReference type="GO" id="GO:0009881">
    <property type="term" value="F:photoreceptor activity"/>
    <property type="evidence" value="ECO:0007669"/>
    <property type="project" value="UniProtKB-KW"/>
</dbReference>
<comment type="subcellular location">
    <subcellularLocation>
        <location evidence="1">Membrane</location>
        <topology evidence="1">Multi-pass membrane protein</topology>
    </subcellularLocation>
</comment>
<feature type="region of interest" description="Disordered" evidence="15">
    <location>
        <begin position="363"/>
        <end position="383"/>
    </location>
</feature>
<keyword evidence="13 14" id="KW-0807">Transducer</keyword>
<feature type="transmembrane region" description="Helical" evidence="16">
    <location>
        <begin position="33"/>
        <end position="57"/>
    </location>
</feature>
<dbReference type="SUPFAM" id="SSF81321">
    <property type="entry name" value="Family A G protein-coupled receptor-like"/>
    <property type="match status" value="1"/>
</dbReference>
<dbReference type="GO" id="GO:0007601">
    <property type="term" value="P:visual perception"/>
    <property type="evidence" value="ECO:0007669"/>
    <property type="project" value="InterPro"/>
</dbReference>
<evidence type="ECO:0000256" key="5">
    <source>
        <dbReference type="ARBA" id="ARBA00022925"/>
    </source>
</evidence>
<keyword evidence="11 14" id="KW-0675">Receptor</keyword>
<dbReference type="InParanoid" id="A0A6P5KF19"/>
<evidence type="ECO:0000256" key="2">
    <source>
        <dbReference type="ARBA" id="ARBA00022543"/>
    </source>
</evidence>
<evidence type="ECO:0000256" key="4">
    <source>
        <dbReference type="ARBA" id="ARBA00022692"/>
    </source>
</evidence>
<feature type="transmembrane region" description="Helical" evidence="16">
    <location>
        <begin position="146"/>
        <end position="171"/>
    </location>
</feature>
<feature type="transmembrane region" description="Helical" evidence="16">
    <location>
        <begin position="278"/>
        <end position="298"/>
    </location>
</feature>
<dbReference type="GeneID" id="110209428"/>
<keyword evidence="6 16" id="KW-1133">Transmembrane helix</keyword>
<dbReference type="Gene3D" id="1.20.1070.10">
    <property type="entry name" value="Rhodopsin 7-helix transmembrane proteins"/>
    <property type="match status" value="1"/>
</dbReference>
<evidence type="ECO:0000256" key="16">
    <source>
        <dbReference type="SAM" id="Phobius"/>
    </source>
</evidence>
<proteinExistence type="inferred from homology"/>
<keyword evidence="10" id="KW-1015">Disulfide bond</keyword>
<keyword evidence="4 14" id="KW-0812">Transmembrane</keyword>
<keyword evidence="8 14" id="KW-0297">G-protein coupled receptor</keyword>
<evidence type="ECO:0000256" key="3">
    <source>
        <dbReference type="ARBA" id="ARBA00022606"/>
    </source>
</evidence>
<dbReference type="PROSITE" id="PS00237">
    <property type="entry name" value="G_PROTEIN_RECEP_F1_1"/>
    <property type="match status" value="1"/>
</dbReference>
<dbReference type="PANTHER" id="PTHR24240">
    <property type="entry name" value="OPSIN"/>
    <property type="match status" value="1"/>
</dbReference>
<dbReference type="RefSeq" id="XP_020843599.1">
    <property type="nucleotide sequence ID" value="XM_020987940.1"/>
</dbReference>
<evidence type="ECO:0000313" key="18">
    <source>
        <dbReference type="Proteomes" id="UP000515140"/>
    </source>
</evidence>
<dbReference type="CDD" id="cd15086">
    <property type="entry name" value="7tmA_tmt_opsin"/>
    <property type="match status" value="1"/>
</dbReference>
<dbReference type="InterPro" id="IPR027430">
    <property type="entry name" value="Retinal_BS"/>
</dbReference>
<dbReference type="GO" id="GO:0007602">
    <property type="term" value="P:phototransduction"/>
    <property type="evidence" value="ECO:0007669"/>
    <property type="project" value="UniProtKB-KW"/>
</dbReference>
<keyword evidence="7" id="KW-0157">Chromophore</keyword>
<evidence type="ECO:0000256" key="14">
    <source>
        <dbReference type="RuleBase" id="RU000688"/>
    </source>
</evidence>
<evidence type="ECO:0000256" key="1">
    <source>
        <dbReference type="ARBA" id="ARBA00004141"/>
    </source>
</evidence>
<dbReference type="InterPro" id="IPR050125">
    <property type="entry name" value="GPCR_opsins"/>
</dbReference>
<name>A0A6P5KF19_PHACI</name>
<feature type="transmembrane region" description="Helical" evidence="16">
    <location>
        <begin position="239"/>
        <end position="266"/>
    </location>
</feature>
<dbReference type="PRINTS" id="PR00237">
    <property type="entry name" value="GPCRRHODOPSN"/>
</dbReference>
<evidence type="ECO:0000256" key="7">
    <source>
        <dbReference type="ARBA" id="ARBA00022991"/>
    </source>
</evidence>
<dbReference type="PRINTS" id="PR01244">
    <property type="entry name" value="PEROPSIN"/>
</dbReference>
<evidence type="ECO:0000256" key="11">
    <source>
        <dbReference type="ARBA" id="ARBA00023170"/>
    </source>
</evidence>
<keyword evidence="9 16" id="KW-0472">Membrane</keyword>
<keyword evidence="18" id="KW-1185">Reference proteome</keyword>
<dbReference type="PROSITE" id="PS50262">
    <property type="entry name" value="G_PROTEIN_RECEP_F1_2"/>
    <property type="match status" value="1"/>
</dbReference>
<evidence type="ECO:0000259" key="17">
    <source>
        <dbReference type="PROSITE" id="PS50262"/>
    </source>
</evidence>
<accession>A0A6P5KF19</accession>
<dbReference type="InterPro" id="IPR000276">
    <property type="entry name" value="GPCR_Rhodpsn"/>
</dbReference>
<feature type="transmembrane region" description="Helical" evidence="16">
    <location>
        <begin position="191"/>
        <end position="219"/>
    </location>
</feature>
<feature type="domain" description="G-protein coupled receptors family 1 profile" evidence="17">
    <location>
        <begin position="48"/>
        <end position="295"/>
    </location>
</feature>
<dbReference type="AlphaFoldDB" id="A0A6P5KF19"/>
<sequence length="383" mass="42387">MSINLTTNLSFGTLLTDSEEKQRNGLSRTGHTITAVFLGLILILGFVNNFIVLVLFCKFKVLRNPVNMLLLNISISDMLVCLSGTTLSFASSIRGRWIGGYHGCRWYGFANSCFGIVSLISLAILSYERYRTLTLCPRQGADYQKALLAVAGSWMYSLVWTVPPLIGWSSYGTEGAGTSCSVHWTSKSVESVSYIMCLFIFCLVIPILIMVYFYGRLLYTVKQVGKIRKTAARKREYHVLFMVVTAVICYLICWVPYGMIALLATFGPPGVVSPVANIVPSILAKSSTVCNPIIYILMNKQFYKCFLILFHCQPASSAPDASLCPSKVTMIQLSQRKNKEASCTVQDLPEVSKNQLCLLSPESSVAPAPEHPPEKMEETPLSE</sequence>